<dbReference type="RefSeq" id="WP_375354872.1">
    <property type="nucleotide sequence ID" value="NZ_JBHHMI010000006.1"/>
</dbReference>
<feature type="domain" description="Aminoglycoside phosphotransferase" evidence="1">
    <location>
        <begin position="142"/>
        <end position="244"/>
    </location>
</feature>
<dbReference type="Gene3D" id="3.90.1200.10">
    <property type="match status" value="1"/>
</dbReference>
<comment type="caution">
    <text evidence="2">The sequence shown here is derived from an EMBL/GenBank/DDBJ whole genome shotgun (WGS) entry which is preliminary data.</text>
</comment>
<organism evidence="2 3">
    <name type="scientific">Paenibacillus enshidis</name>
    <dbReference type="NCBI Taxonomy" id="1458439"/>
    <lineage>
        <taxon>Bacteria</taxon>
        <taxon>Bacillati</taxon>
        <taxon>Bacillota</taxon>
        <taxon>Bacilli</taxon>
        <taxon>Bacillales</taxon>
        <taxon>Paenibacillaceae</taxon>
        <taxon>Paenibacillus</taxon>
    </lineage>
</organism>
<keyword evidence="3" id="KW-1185">Reference proteome</keyword>
<dbReference type="Proteomes" id="UP001580346">
    <property type="component" value="Unassembled WGS sequence"/>
</dbReference>
<dbReference type="InterPro" id="IPR002575">
    <property type="entry name" value="Aminoglycoside_PTrfase"/>
</dbReference>
<proteinExistence type="predicted"/>
<evidence type="ECO:0000313" key="2">
    <source>
        <dbReference type="EMBL" id="MFB5266919.1"/>
    </source>
</evidence>
<evidence type="ECO:0000313" key="3">
    <source>
        <dbReference type="Proteomes" id="UP001580346"/>
    </source>
</evidence>
<dbReference type="EMBL" id="JBHHMI010000006">
    <property type="protein sequence ID" value="MFB5266919.1"/>
    <property type="molecule type" value="Genomic_DNA"/>
</dbReference>
<evidence type="ECO:0000259" key="1">
    <source>
        <dbReference type="Pfam" id="PF01636"/>
    </source>
</evidence>
<reference evidence="2 3" key="1">
    <citation type="submission" date="2024-09" db="EMBL/GenBank/DDBJ databases">
        <title>Paenibacillus zeirhizospherea sp. nov., isolated from surface of the maize (Zea mays) roots in a horticulture field, Hungary.</title>
        <authorList>
            <person name="Marton D."/>
            <person name="Farkas M."/>
            <person name="Bedics A."/>
            <person name="Toth E."/>
            <person name="Tancsics A."/>
            <person name="Boka K."/>
            <person name="Maroti G."/>
            <person name="Kriszt B."/>
            <person name="Cserhati M."/>
        </authorList>
    </citation>
    <scope>NUCLEOTIDE SEQUENCE [LARGE SCALE GENOMIC DNA]</scope>
    <source>
        <strain evidence="2 3">KCTC 33519</strain>
    </source>
</reference>
<dbReference type="Pfam" id="PF01636">
    <property type="entry name" value="APH"/>
    <property type="match status" value="1"/>
</dbReference>
<sequence length="324" mass="37719">MLKQYVLPDGTLDGQRIWKKETLYTGMNGRHVERFYVSPDQSYIFKPLTNDGQAGKERWVYEHLLPSFPPLYPKLLSKSDSLDPDTSWMIFEDLGTIRHVYDNELALSIIPHMVWWHRQPTEGLRQVPLKGPKPPIQDIAANLRARQAEAEAALLSLGVPQLTVRSLFDLLERLPFTEADVLCHGDLHLGNYTRVHGRLIVLDWEHAHLNSRLWDLYHLIDMSHPLFPKRMTSRGRSRLLEAYIDQALQSGAVLHPHNFKREYYLFAAVFSIWMLLLIHSDLEQGHSVWPEEALRTQLRETMDSLTQCADELFYNNNYENKVVQ</sequence>
<dbReference type="InterPro" id="IPR011009">
    <property type="entry name" value="Kinase-like_dom_sf"/>
</dbReference>
<gene>
    <name evidence="2" type="ORF">ACE41H_08975</name>
</gene>
<dbReference type="SUPFAM" id="SSF56112">
    <property type="entry name" value="Protein kinase-like (PK-like)"/>
    <property type="match status" value="1"/>
</dbReference>
<protein>
    <submittedName>
        <fullName evidence="2">Phosphotransferase family protein</fullName>
    </submittedName>
</protein>
<accession>A0ABV5AU54</accession>
<name>A0ABV5AU54_9BACL</name>